<accession>A0A317WPQ4</accession>
<dbReference type="GeneID" id="37060672"/>
<keyword evidence="1" id="KW-0472">Membrane</keyword>
<dbReference type="AlphaFoldDB" id="A0A317WPQ4"/>
<comment type="caution">
    <text evidence="2">The sequence shown here is derived from an EMBL/GenBank/DDBJ whole genome shotgun (WGS) entry which is preliminary data.</text>
</comment>
<reference evidence="2 3" key="1">
    <citation type="submission" date="2016-12" db="EMBL/GenBank/DDBJ databases">
        <title>The genomes of Aspergillus section Nigri reveals drivers in fungal speciation.</title>
        <authorList>
            <consortium name="DOE Joint Genome Institute"/>
            <person name="Vesth T.C."/>
            <person name="Nybo J."/>
            <person name="Theobald S."/>
            <person name="Brandl J."/>
            <person name="Frisvad J.C."/>
            <person name="Nielsen K.F."/>
            <person name="Lyhne E.K."/>
            <person name="Kogle M.E."/>
            <person name="Kuo A."/>
            <person name="Riley R."/>
            <person name="Clum A."/>
            <person name="Nolan M."/>
            <person name="Lipzen A."/>
            <person name="Salamov A."/>
            <person name="Henrissat B."/>
            <person name="Wiebenga A."/>
            <person name="De Vries R.P."/>
            <person name="Grigoriev I.V."/>
            <person name="Mortensen U.H."/>
            <person name="Andersen M.R."/>
            <person name="Baker S.E."/>
        </authorList>
    </citation>
    <scope>NUCLEOTIDE SEQUENCE [LARGE SCALE GENOMIC DNA]</scope>
    <source>
        <strain evidence="2 3">CBS 117.55</strain>
    </source>
</reference>
<dbReference type="RefSeq" id="XP_025401945.1">
    <property type="nucleotide sequence ID" value="XM_025538435.1"/>
</dbReference>
<evidence type="ECO:0000256" key="1">
    <source>
        <dbReference type="SAM" id="Phobius"/>
    </source>
</evidence>
<feature type="transmembrane region" description="Helical" evidence="1">
    <location>
        <begin position="7"/>
        <end position="27"/>
    </location>
</feature>
<keyword evidence="1" id="KW-0812">Transmembrane</keyword>
<sequence>MEREGRGIGCIFFLIFFFFFCVVWGWGPTYITSWYYLPTYYYLFFRVLFHTIPYHAVVVPPAFLSLPYPYPYRCLYPCCGASSLHCIDPFLYHFTLDLF</sequence>
<evidence type="ECO:0000313" key="3">
    <source>
        <dbReference type="Proteomes" id="UP000247233"/>
    </source>
</evidence>
<dbReference type="VEuPathDB" id="FungiDB:BO70DRAFT_180687"/>
<keyword evidence="3" id="KW-1185">Reference proteome</keyword>
<dbReference type="Proteomes" id="UP000247233">
    <property type="component" value="Unassembled WGS sequence"/>
</dbReference>
<dbReference type="EMBL" id="MSFL01000005">
    <property type="protein sequence ID" value="PWY88409.1"/>
    <property type="molecule type" value="Genomic_DNA"/>
</dbReference>
<gene>
    <name evidence="2" type="ORF">BO70DRAFT_180687</name>
</gene>
<evidence type="ECO:0000313" key="2">
    <source>
        <dbReference type="EMBL" id="PWY88409.1"/>
    </source>
</evidence>
<keyword evidence="1" id="KW-1133">Transmembrane helix</keyword>
<protein>
    <submittedName>
        <fullName evidence="2">Uncharacterized protein</fullName>
    </submittedName>
</protein>
<name>A0A317WPQ4_9EURO</name>
<proteinExistence type="predicted"/>
<feature type="transmembrane region" description="Helical" evidence="1">
    <location>
        <begin position="39"/>
        <end position="63"/>
    </location>
</feature>
<organism evidence="2 3">
    <name type="scientific">Aspergillus heteromorphus CBS 117.55</name>
    <dbReference type="NCBI Taxonomy" id="1448321"/>
    <lineage>
        <taxon>Eukaryota</taxon>
        <taxon>Fungi</taxon>
        <taxon>Dikarya</taxon>
        <taxon>Ascomycota</taxon>
        <taxon>Pezizomycotina</taxon>
        <taxon>Eurotiomycetes</taxon>
        <taxon>Eurotiomycetidae</taxon>
        <taxon>Eurotiales</taxon>
        <taxon>Aspergillaceae</taxon>
        <taxon>Aspergillus</taxon>
        <taxon>Aspergillus subgen. Circumdati</taxon>
    </lineage>
</organism>